<evidence type="ECO:0000256" key="2">
    <source>
        <dbReference type="ARBA" id="ARBA00009889"/>
    </source>
</evidence>
<dbReference type="SMART" id="SM00490">
    <property type="entry name" value="HELICc"/>
    <property type="match status" value="1"/>
</dbReference>
<feature type="compositionally biased region" description="Polar residues" evidence="10">
    <location>
        <begin position="75"/>
        <end position="124"/>
    </location>
</feature>
<evidence type="ECO:0000313" key="13">
    <source>
        <dbReference type="EMBL" id="MBW0473351.1"/>
    </source>
</evidence>
<accession>A0A9Q3GMV8</accession>
<dbReference type="SMART" id="SM00487">
    <property type="entry name" value="DEXDc"/>
    <property type="match status" value="1"/>
</dbReference>
<sequence length="1630" mass="182754">MSDFDNYFDEDDEMDVAAFDAVLDSAQTKLNGGRRLNPSSSSNTLSNSKNLFNQTVHPIQISKSNLKQTTIFGASQVPTKTSSQSRKSNFLKPPSSTQRFTLSQKPASQLNPRVQANKKWNQNDALKKLPEIIQNKKQTNRTQEFDDDDDEDLVNNDDADSDTDLLIKAIQENRENQASIPMKLDFDSDSIKSWIYSINKPKRKYQFDIVAKALYNNCLVSLPTGLGKTFIAAVVMLNFYRWYPKGKVLFLAPTRPLVQQQIEACHSIAGMPSVDCVSLTGSIPASKRADAWDKKRVIFATPQTVANDLRRGILKPEDVICVVIDEAHRATGGYAYCVVISLLMRFNPHFRVLALTATPGSDPEKVQGVIDNLHIGHVEVRTEESMDIKPYTKNKEIILEKIPLTPDLALIREKWASLMRPLIKQCDSLFYGSKDPAYIHAFSLTSAQMKLPKEKSYLRPNLAVLAKMATAMAKLLEYSITIAYEKMLELKHEPTRCAAGICSQIGYKSLMTEIGLLIESPSFSPHPKMDKMKALIIEFFLDSQEHGKPSRLMVFCHFRDMVTDIVRYLNQESPLITASAFVGQSNDVKGNRGMNQKTQTDVIRRFKNNEFNVLVATSIGEEGLDIGALDCIICYEAQKSPLRMLQRLGRTGRNEDGKVIVLIAEGREDKNWEKAQDQYQHVQNALLSKKVLELYDDCERLVPRNIRPIPVDKMIEIQPYIPEHVEIDISSSAKKHKDKPTRRKRPGIEDIPAGAILGFVSAKDYQVSKSKSEAMFLRTQAALLNAAESQILKEQWSKNTDMSNIQPPINGECMEIIYFATDSPLGVKIKNIQSNKQCGRNITPSSKYATTLKYCEAFVENETPYDTWKAEQTAAFDENKVLWWSSDLKGTGARRPLRLCSENKNRIRRLWTQSLNQSQLPADSLTPDLQNSGNQASRSASPSTNSPRLVNHKEIELHQACQKSNHLEPEVLNEDLPEVEEFIQPTLLPKTTFNLNDKSSGFARLSAFKRSSSILPQSNVVNSSDASSSARPDSDSNKFLDAVEENSRNLCATQPATEVDVDGDQGTHVLVNENVNAFVVTSTELEIDANNYSDKLVDKNANSLIVMPSTDLSTHVHKACDILEDEDLPALKSVAKLPVAFIKSPNLLETKSVDMTGLTASDFSFDPIVSDSDPECMADNIRLVSIGGPCATTLDCDKSLLASSEKTTDTIPKNPSPKSINQHHPPDVQTAISDDDDFPELDPQTLNDFDELEKQLKRRNSIQSIAAVSNDCMPSPFKPQISSSLGDDFMDVDQETLAMLDNIERQLSKKPILPSKTTANEMIAPVTPLVSSSFKVPLRKVPLSSESYNEHSPLVFRSRRNFQPLNSTSDYDHDHNGKSVMLATQMPHNKRISVREVDNGLTDAKYKKKRVIMSESEEEISDKSSHEMKGINKKVNNESISHTVISKSNQNHHKKGKQKAINSKCGTEWALKTGLFDLEASESDDSNDSNSNCQRGKLSRKRRKEKRSSSPQIESENSIDRAFLVNSSSSITKDDNDSPEKSMTAFYRASIMSQHPMAAGKFKGKANRYNGKFKWNDTITRRQSITRRNSHHDKSSSREDLDDQWSFDSFVVPDEETIEFETDKDFTSEI</sequence>
<feature type="compositionally biased region" description="Basic residues" evidence="10">
    <location>
        <begin position="1497"/>
        <end position="1506"/>
    </location>
</feature>
<dbReference type="Pfam" id="PF00270">
    <property type="entry name" value="DEAD"/>
    <property type="match status" value="1"/>
</dbReference>
<feature type="region of interest" description="Disordered" evidence="10">
    <location>
        <begin position="1206"/>
        <end position="1243"/>
    </location>
</feature>
<comment type="similarity">
    <text evidence="2">Belongs to the DEAD box helicase family. DEAH subfamily. FANCM sub-subfamily.</text>
</comment>
<evidence type="ECO:0000256" key="8">
    <source>
        <dbReference type="ARBA" id="ARBA00023242"/>
    </source>
</evidence>
<keyword evidence="4" id="KW-0547">Nucleotide-binding</keyword>
<reference evidence="13" key="1">
    <citation type="submission" date="2021-03" db="EMBL/GenBank/DDBJ databases">
        <title>Draft genome sequence of rust myrtle Austropuccinia psidii MF-1, a brazilian biotype.</title>
        <authorList>
            <person name="Quecine M.C."/>
            <person name="Pachon D.M.R."/>
            <person name="Bonatelli M.L."/>
            <person name="Correr F.H."/>
            <person name="Franceschini L.M."/>
            <person name="Leite T.F."/>
            <person name="Margarido G.R.A."/>
            <person name="Almeida C.A."/>
            <person name="Ferrarezi J.A."/>
            <person name="Labate C.A."/>
        </authorList>
    </citation>
    <scope>NUCLEOTIDE SEQUENCE</scope>
    <source>
        <strain evidence="13">MF-1</strain>
    </source>
</reference>
<name>A0A9Q3GMV8_9BASI</name>
<evidence type="ECO:0000259" key="12">
    <source>
        <dbReference type="PROSITE" id="PS51194"/>
    </source>
</evidence>
<feature type="domain" description="Helicase ATP-binding" evidence="11">
    <location>
        <begin position="209"/>
        <end position="377"/>
    </location>
</feature>
<dbReference type="CDD" id="cd18033">
    <property type="entry name" value="DEXDc_FANCM"/>
    <property type="match status" value="1"/>
</dbReference>
<keyword evidence="5" id="KW-0378">Hydrolase</keyword>
<dbReference type="GO" id="GO:0005524">
    <property type="term" value="F:ATP binding"/>
    <property type="evidence" value="ECO:0007669"/>
    <property type="project" value="UniProtKB-KW"/>
</dbReference>
<comment type="caution">
    <text evidence="13">The sequence shown here is derived from an EMBL/GenBank/DDBJ whole genome shotgun (WGS) entry which is preliminary data.</text>
</comment>
<proteinExistence type="inferred from homology"/>
<feature type="region of interest" description="Disordered" evidence="10">
    <location>
        <begin position="30"/>
        <end position="51"/>
    </location>
</feature>
<feature type="region of interest" description="Disordered" evidence="10">
    <location>
        <begin position="921"/>
        <end position="947"/>
    </location>
</feature>
<dbReference type="PANTHER" id="PTHR14025">
    <property type="entry name" value="FANCONI ANEMIA GROUP M FANCM FAMILY MEMBER"/>
    <property type="match status" value="1"/>
</dbReference>
<dbReference type="EC" id="3.6.4.12" evidence="3"/>
<dbReference type="GO" id="GO:0016787">
    <property type="term" value="F:hydrolase activity"/>
    <property type="evidence" value="ECO:0007669"/>
    <property type="project" value="UniProtKB-KW"/>
</dbReference>
<feature type="compositionally biased region" description="Low complexity" evidence="10">
    <location>
        <begin position="1018"/>
        <end position="1031"/>
    </location>
</feature>
<feature type="region of interest" description="Disordered" evidence="10">
    <location>
        <begin position="75"/>
        <end position="158"/>
    </location>
</feature>
<dbReference type="EMBL" id="AVOT02003385">
    <property type="protein sequence ID" value="MBW0473351.1"/>
    <property type="molecule type" value="Genomic_DNA"/>
</dbReference>
<evidence type="ECO:0000256" key="7">
    <source>
        <dbReference type="ARBA" id="ARBA00022840"/>
    </source>
</evidence>
<dbReference type="Gene3D" id="3.40.50.300">
    <property type="entry name" value="P-loop containing nucleotide triphosphate hydrolases"/>
    <property type="match status" value="2"/>
</dbReference>
<dbReference type="InterPro" id="IPR001650">
    <property type="entry name" value="Helicase_C-like"/>
</dbReference>
<evidence type="ECO:0000259" key="11">
    <source>
        <dbReference type="PROSITE" id="PS51192"/>
    </source>
</evidence>
<evidence type="ECO:0000256" key="3">
    <source>
        <dbReference type="ARBA" id="ARBA00012551"/>
    </source>
</evidence>
<keyword evidence="8" id="KW-0539">Nucleus</keyword>
<dbReference type="PROSITE" id="PS51192">
    <property type="entry name" value="HELICASE_ATP_BIND_1"/>
    <property type="match status" value="1"/>
</dbReference>
<dbReference type="CDD" id="cd18801">
    <property type="entry name" value="SF2_C_FANCM_Hef"/>
    <property type="match status" value="1"/>
</dbReference>
<dbReference type="InterPro" id="IPR039686">
    <property type="entry name" value="FANCM/Mph1-like_ID"/>
</dbReference>
<keyword evidence="14" id="KW-1185">Reference proteome</keyword>
<evidence type="ECO:0000256" key="5">
    <source>
        <dbReference type="ARBA" id="ARBA00022801"/>
    </source>
</evidence>
<evidence type="ECO:0000313" key="14">
    <source>
        <dbReference type="Proteomes" id="UP000765509"/>
    </source>
</evidence>
<feature type="domain" description="Helicase C-terminal" evidence="12">
    <location>
        <begin position="535"/>
        <end position="698"/>
    </location>
</feature>
<dbReference type="InterPro" id="IPR014001">
    <property type="entry name" value="Helicase_ATP-bd"/>
</dbReference>
<dbReference type="PANTHER" id="PTHR14025:SF20">
    <property type="entry name" value="FANCONI ANEMIA GROUP M PROTEIN"/>
    <property type="match status" value="1"/>
</dbReference>
<evidence type="ECO:0000256" key="4">
    <source>
        <dbReference type="ARBA" id="ARBA00022741"/>
    </source>
</evidence>
<evidence type="ECO:0000256" key="1">
    <source>
        <dbReference type="ARBA" id="ARBA00004123"/>
    </source>
</evidence>
<keyword evidence="6" id="KW-0347">Helicase</keyword>
<dbReference type="GO" id="GO:0000400">
    <property type="term" value="F:four-way junction DNA binding"/>
    <property type="evidence" value="ECO:0007669"/>
    <property type="project" value="TreeGrafter"/>
</dbReference>
<feature type="compositionally biased region" description="Acidic residues" evidence="10">
    <location>
        <begin position="145"/>
        <end position="158"/>
    </location>
</feature>
<gene>
    <name evidence="13" type="ORF">O181_013066</name>
</gene>
<dbReference type="Pfam" id="PF00271">
    <property type="entry name" value="Helicase_C"/>
    <property type="match status" value="1"/>
</dbReference>
<dbReference type="GO" id="GO:0036297">
    <property type="term" value="P:interstrand cross-link repair"/>
    <property type="evidence" value="ECO:0007669"/>
    <property type="project" value="TreeGrafter"/>
</dbReference>
<dbReference type="CDD" id="cd12091">
    <property type="entry name" value="FANCM_ID"/>
    <property type="match status" value="1"/>
</dbReference>
<dbReference type="InterPro" id="IPR011545">
    <property type="entry name" value="DEAD/DEAH_box_helicase_dom"/>
</dbReference>
<feature type="region of interest" description="Disordered" evidence="10">
    <location>
        <begin position="1018"/>
        <end position="1037"/>
    </location>
</feature>
<evidence type="ECO:0000256" key="9">
    <source>
        <dbReference type="ARBA" id="ARBA00047995"/>
    </source>
</evidence>
<dbReference type="FunFam" id="3.40.50.300:FF:000861">
    <property type="entry name" value="Fanconi anemia, complementation group M"/>
    <property type="match status" value="1"/>
</dbReference>
<feature type="region of interest" description="Disordered" evidence="10">
    <location>
        <begin position="1480"/>
        <end position="1521"/>
    </location>
</feature>
<comment type="subcellular location">
    <subcellularLocation>
        <location evidence="1">Nucleus</location>
    </subcellularLocation>
</comment>
<dbReference type="GO" id="GO:0009378">
    <property type="term" value="F:four-way junction helicase activity"/>
    <property type="evidence" value="ECO:0007669"/>
    <property type="project" value="TreeGrafter"/>
</dbReference>
<keyword evidence="7" id="KW-0067">ATP-binding</keyword>
<dbReference type="InterPro" id="IPR027417">
    <property type="entry name" value="P-loop_NTPase"/>
</dbReference>
<feature type="compositionally biased region" description="Polar residues" evidence="10">
    <location>
        <begin position="1206"/>
        <end position="1222"/>
    </location>
</feature>
<dbReference type="InterPro" id="IPR044749">
    <property type="entry name" value="FANCM_DEXDc"/>
</dbReference>
<feature type="compositionally biased region" description="Low complexity" evidence="10">
    <location>
        <begin position="36"/>
        <end position="51"/>
    </location>
</feature>
<evidence type="ECO:0000256" key="6">
    <source>
        <dbReference type="ARBA" id="ARBA00022806"/>
    </source>
</evidence>
<comment type="catalytic activity">
    <reaction evidence="9">
        <text>ATP + H2O = ADP + phosphate + H(+)</text>
        <dbReference type="Rhea" id="RHEA:13065"/>
        <dbReference type="ChEBI" id="CHEBI:15377"/>
        <dbReference type="ChEBI" id="CHEBI:15378"/>
        <dbReference type="ChEBI" id="CHEBI:30616"/>
        <dbReference type="ChEBI" id="CHEBI:43474"/>
        <dbReference type="ChEBI" id="CHEBI:456216"/>
        <dbReference type="EC" id="3.6.4.12"/>
    </reaction>
</comment>
<evidence type="ECO:0000256" key="10">
    <source>
        <dbReference type="SAM" id="MobiDB-lite"/>
    </source>
</evidence>
<dbReference type="GO" id="GO:0043138">
    <property type="term" value="F:3'-5' DNA helicase activity"/>
    <property type="evidence" value="ECO:0007669"/>
    <property type="project" value="InterPro"/>
</dbReference>
<dbReference type="PROSITE" id="PS51194">
    <property type="entry name" value="HELICASE_CTER"/>
    <property type="match status" value="1"/>
</dbReference>
<organism evidence="13 14">
    <name type="scientific">Austropuccinia psidii MF-1</name>
    <dbReference type="NCBI Taxonomy" id="1389203"/>
    <lineage>
        <taxon>Eukaryota</taxon>
        <taxon>Fungi</taxon>
        <taxon>Dikarya</taxon>
        <taxon>Basidiomycota</taxon>
        <taxon>Pucciniomycotina</taxon>
        <taxon>Pucciniomycetes</taxon>
        <taxon>Pucciniales</taxon>
        <taxon>Sphaerophragmiaceae</taxon>
        <taxon>Austropuccinia</taxon>
    </lineage>
</organism>
<dbReference type="OrthoDB" id="164902at2759"/>
<protein>
    <recommendedName>
        <fullName evidence="3">DNA helicase</fullName>
        <ecNumber evidence="3">3.6.4.12</ecNumber>
    </recommendedName>
</protein>
<dbReference type="GO" id="GO:0045003">
    <property type="term" value="P:double-strand break repair via synthesis-dependent strand annealing"/>
    <property type="evidence" value="ECO:0007669"/>
    <property type="project" value="TreeGrafter"/>
</dbReference>
<dbReference type="GO" id="GO:0005634">
    <property type="term" value="C:nucleus"/>
    <property type="evidence" value="ECO:0007669"/>
    <property type="project" value="UniProtKB-SubCell"/>
</dbReference>
<dbReference type="Proteomes" id="UP000765509">
    <property type="component" value="Unassembled WGS sequence"/>
</dbReference>
<dbReference type="SUPFAM" id="SSF52540">
    <property type="entry name" value="P-loop containing nucleoside triphosphate hydrolases"/>
    <property type="match status" value="1"/>
</dbReference>